<dbReference type="CDD" id="cd18186">
    <property type="entry name" value="BTB_POZ_ZBTB_KLHL-like"/>
    <property type="match status" value="1"/>
</dbReference>
<reference evidence="2" key="1">
    <citation type="journal article" date="2023" name="Mol. Phylogenet. Evol.">
        <title>Genome-scale phylogeny and comparative genomics of the fungal order Sordariales.</title>
        <authorList>
            <person name="Hensen N."/>
            <person name="Bonometti L."/>
            <person name="Westerberg I."/>
            <person name="Brannstrom I.O."/>
            <person name="Guillou S."/>
            <person name="Cros-Aarteil S."/>
            <person name="Calhoun S."/>
            <person name="Haridas S."/>
            <person name="Kuo A."/>
            <person name="Mondo S."/>
            <person name="Pangilinan J."/>
            <person name="Riley R."/>
            <person name="LaButti K."/>
            <person name="Andreopoulos B."/>
            <person name="Lipzen A."/>
            <person name="Chen C."/>
            <person name="Yan M."/>
            <person name="Daum C."/>
            <person name="Ng V."/>
            <person name="Clum A."/>
            <person name="Steindorff A."/>
            <person name="Ohm R.A."/>
            <person name="Martin F."/>
            <person name="Silar P."/>
            <person name="Natvig D.O."/>
            <person name="Lalanne C."/>
            <person name="Gautier V."/>
            <person name="Ament-Velasquez S.L."/>
            <person name="Kruys A."/>
            <person name="Hutchinson M.I."/>
            <person name="Powell A.J."/>
            <person name="Barry K."/>
            <person name="Miller A.N."/>
            <person name="Grigoriev I.V."/>
            <person name="Debuchy R."/>
            <person name="Gladieux P."/>
            <person name="Hiltunen Thoren M."/>
            <person name="Johannesson H."/>
        </authorList>
    </citation>
    <scope>NUCLEOTIDE SEQUENCE</scope>
    <source>
        <strain evidence="2">CBS 232.78</strain>
    </source>
</reference>
<comment type="caution">
    <text evidence="2">The sequence shown here is derived from an EMBL/GenBank/DDBJ whole genome shotgun (WGS) entry which is preliminary data.</text>
</comment>
<dbReference type="PANTHER" id="PTHR47843">
    <property type="entry name" value="BTB DOMAIN-CONTAINING PROTEIN-RELATED"/>
    <property type="match status" value="1"/>
</dbReference>
<gene>
    <name evidence="2" type="ORF">B0H63DRAFT_515560</name>
</gene>
<dbReference type="Gene3D" id="3.30.710.10">
    <property type="entry name" value="Potassium Channel Kv1.1, Chain A"/>
    <property type="match status" value="1"/>
</dbReference>
<sequence>MKDRFLSSDEQLLESGLFADKLHKNIICSRSVWFHKALNGHFSEAKTGHISIENFEPELVEWVIRYIYTGMCDIATLRTGTKTNFVTCIDVYTVVDFFTMDPLVEIALSTLAAELDAKLGVIQLQYDAVDWLDELFDAMRLVYQDTPVTDKSMTPIRAAFVNFAHAARFYLMQNDQFTRFLDDEAPVFALDMFRAMRATGDFATYIPEPHCSYYKNKPTRSDKGYYTHLAPEKPRLVAACSSCATKRDFSAPTTDWSGKSTKPSV</sequence>
<proteinExistence type="predicted"/>
<dbReference type="PROSITE" id="PS50097">
    <property type="entry name" value="BTB"/>
    <property type="match status" value="1"/>
</dbReference>
<keyword evidence="3" id="KW-1185">Reference proteome</keyword>
<dbReference type="InterPro" id="IPR011333">
    <property type="entry name" value="SKP1/BTB/POZ_sf"/>
</dbReference>
<reference evidence="2" key="2">
    <citation type="submission" date="2023-06" db="EMBL/GenBank/DDBJ databases">
        <authorList>
            <consortium name="Lawrence Berkeley National Laboratory"/>
            <person name="Haridas S."/>
            <person name="Hensen N."/>
            <person name="Bonometti L."/>
            <person name="Westerberg I."/>
            <person name="Brannstrom I.O."/>
            <person name="Guillou S."/>
            <person name="Cros-Aarteil S."/>
            <person name="Calhoun S."/>
            <person name="Kuo A."/>
            <person name="Mondo S."/>
            <person name="Pangilinan J."/>
            <person name="Riley R."/>
            <person name="LaButti K."/>
            <person name="Andreopoulos B."/>
            <person name="Lipzen A."/>
            <person name="Chen C."/>
            <person name="Yanf M."/>
            <person name="Daum C."/>
            <person name="Ng V."/>
            <person name="Clum A."/>
            <person name="Steindorff A."/>
            <person name="Ohm R."/>
            <person name="Martin F."/>
            <person name="Silar P."/>
            <person name="Natvig D."/>
            <person name="Lalanne C."/>
            <person name="Gautier V."/>
            <person name="Ament-velasquez S.L."/>
            <person name="Kruys A."/>
            <person name="Hutchinson M.I."/>
            <person name="Powell A.J."/>
            <person name="Barry K."/>
            <person name="Miller A.N."/>
            <person name="Grigoriev I.V."/>
            <person name="Debuchy R."/>
            <person name="Gladieux P."/>
            <person name="Thoren M.H."/>
            <person name="Johannesson H."/>
        </authorList>
    </citation>
    <scope>NUCLEOTIDE SEQUENCE</scope>
    <source>
        <strain evidence="2">CBS 232.78</strain>
    </source>
</reference>
<dbReference type="Proteomes" id="UP001285441">
    <property type="component" value="Unassembled WGS sequence"/>
</dbReference>
<protein>
    <recommendedName>
        <fullName evidence="1">BTB domain-containing protein</fullName>
    </recommendedName>
</protein>
<name>A0AAE0K0K2_9PEZI</name>
<organism evidence="2 3">
    <name type="scientific">Podospora didyma</name>
    <dbReference type="NCBI Taxonomy" id="330526"/>
    <lineage>
        <taxon>Eukaryota</taxon>
        <taxon>Fungi</taxon>
        <taxon>Dikarya</taxon>
        <taxon>Ascomycota</taxon>
        <taxon>Pezizomycotina</taxon>
        <taxon>Sordariomycetes</taxon>
        <taxon>Sordariomycetidae</taxon>
        <taxon>Sordariales</taxon>
        <taxon>Podosporaceae</taxon>
        <taxon>Podospora</taxon>
    </lineage>
</organism>
<dbReference type="InterPro" id="IPR000210">
    <property type="entry name" value="BTB/POZ_dom"/>
</dbReference>
<dbReference type="Pfam" id="PF00651">
    <property type="entry name" value="BTB"/>
    <property type="match status" value="1"/>
</dbReference>
<dbReference type="EMBL" id="JAULSW010000011">
    <property type="protein sequence ID" value="KAK3367794.1"/>
    <property type="molecule type" value="Genomic_DNA"/>
</dbReference>
<evidence type="ECO:0000313" key="3">
    <source>
        <dbReference type="Proteomes" id="UP001285441"/>
    </source>
</evidence>
<evidence type="ECO:0000313" key="2">
    <source>
        <dbReference type="EMBL" id="KAK3367794.1"/>
    </source>
</evidence>
<feature type="domain" description="BTB" evidence="1">
    <location>
        <begin position="21"/>
        <end position="76"/>
    </location>
</feature>
<accession>A0AAE0K0K2</accession>
<evidence type="ECO:0000259" key="1">
    <source>
        <dbReference type="PROSITE" id="PS50097"/>
    </source>
</evidence>
<dbReference type="AlphaFoldDB" id="A0AAE0K0K2"/>
<dbReference type="SUPFAM" id="SSF54695">
    <property type="entry name" value="POZ domain"/>
    <property type="match status" value="1"/>
</dbReference>